<dbReference type="EMBL" id="BMNB01000003">
    <property type="protein sequence ID" value="GGM26585.1"/>
    <property type="molecule type" value="Genomic_DNA"/>
</dbReference>
<gene>
    <name evidence="3" type="ORF">GCM10011608_09230</name>
</gene>
<name>A0A917TLM7_9ACTN</name>
<keyword evidence="2" id="KW-1133">Transmembrane helix</keyword>
<keyword evidence="4" id="KW-1185">Reference proteome</keyword>
<reference evidence="3" key="2">
    <citation type="submission" date="2020-09" db="EMBL/GenBank/DDBJ databases">
        <authorList>
            <person name="Sun Q."/>
            <person name="Zhou Y."/>
        </authorList>
    </citation>
    <scope>NUCLEOTIDE SEQUENCE</scope>
    <source>
        <strain evidence="3">CGMCC 4.7312</strain>
    </source>
</reference>
<proteinExistence type="predicted"/>
<comment type="caution">
    <text evidence="3">The sequence shown here is derived from an EMBL/GenBank/DDBJ whole genome shotgun (WGS) entry which is preliminary data.</text>
</comment>
<feature type="compositionally biased region" description="Basic and acidic residues" evidence="1">
    <location>
        <begin position="151"/>
        <end position="170"/>
    </location>
</feature>
<reference evidence="3" key="1">
    <citation type="journal article" date="2014" name="Int. J. Syst. Evol. Microbiol.">
        <title>Complete genome sequence of Corynebacterium casei LMG S-19264T (=DSM 44701T), isolated from a smear-ripened cheese.</title>
        <authorList>
            <consortium name="US DOE Joint Genome Institute (JGI-PGF)"/>
            <person name="Walter F."/>
            <person name="Albersmeier A."/>
            <person name="Kalinowski J."/>
            <person name="Ruckert C."/>
        </authorList>
    </citation>
    <scope>NUCLEOTIDE SEQUENCE</scope>
    <source>
        <strain evidence="3">CGMCC 4.7312</strain>
    </source>
</reference>
<feature type="region of interest" description="Disordered" evidence="1">
    <location>
        <begin position="120"/>
        <end position="182"/>
    </location>
</feature>
<feature type="transmembrane region" description="Helical" evidence="2">
    <location>
        <begin position="12"/>
        <end position="32"/>
    </location>
</feature>
<keyword evidence="2" id="KW-0472">Membrane</keyword>
<evidence type="ECO:0000256" key="1">
    <source>
        <dbReference type="SAM" id="MobiDB-lite"/>
    </source>
</evidence>
<organism evidence="3 4">
    <name type="scientific">Micromonospora sonchi</name>
    <dbReference type="NCBI Taxonomy" id="1763543"/>
    <lineage>
        <taxon>Bacteria</taxon>
        <taxon>Bacillati</taxon>
        <taxon>Actinomycetota</taxon>
        <taxon>Actinomycetes</taxon>
        <taxon>Micromonosporales</taxon>
        <taxon>Micromonosporaceae</taxon>
        <taxon>Micromonospora</taxon>
    </lineage>
</organism>
<dbReference type="Proteomes" id="UP000608890">
    <property type="component" value="Unassembled WGS sequence"/>
</dbReference>
<keyword evidence="2" id="KW-0812">Transmembrane</keyword>
<accession>A0A917TLM7</accession>
<evidence type="ECO:0000256" key="2">
    <source>
        <dbReference type="SAM" id="Phobius"/>
    </source>
</evidence>
<feature type="compositionally biased region" description="Basic and acidic residues" evidence="1">
    <location>
        <begin position="75"/>
        <end position="85"/>
    </location>
</feature>
<evidence type="ECO:0000313" key="3">
    <source>
        <dbReference type="EMBL" id="GGM26585.1"/>
    </source>
</evidence>
<feature type="region of interest" description="Disordered" evidence="1">
    <location>
        <begin position="64"/>
        <end position="101"/>
    </location>
</feature>
<dbReference type="AlphaFoldDB" id="A0A917TLM7"/>
<sequence>MFEQLTTAQKLGVAIVVVAVIGLLILLFAGAWHVTRIARGPVAVGPDPTLEAARRWQASAAGVRPWYLPQPQQRSDPEPEPREEPQPEPVPEEETRPAQVAKVPDDMSAVDAEFAQHFRNLRTPPAVPTQKVSTIGWPNNPHAPAVPFPVEIDRQNRELRERLDDPDRTELIPPVPSRRGAA</sequence>
<protein>
    <submittedName>
        <fullName evidence="3">Uncharacterized protein</fullName>
    </submittedName>
</protein>
<evidence type="ECO:0000313" key="4">
    <source>
        <dbReference type="Proteomes" id="UP000608890"/>
    </source>
</evidence>